<keyword evidence="2" id="KW-0677">Repeat</keyword>
<comment type="caution">
    <text evidence="5">The sequence shown here is derived from an EMBL/GenBank/DDBJ whole genome shotgun (WGS) entry which is preliminary data.</text>
</comment>
<accession>A0A401FSI3</accession>
<evidence type="ECO:0000256" key="3">
    <source>
        <dbReference type="ARBA" id="ARBA00023157"/>
    </source>
</evidence>
<reference evidence="6" key="2">
    <citation type="submission" date="2019-01" db="EMBL/GenBank/DDBJ databases">
        <title>Genome sequence of Desulfonema ishimotonii strain Tokyo 01.</title>
        <authorList>
            <person name="Fukui M."/>
        </authorList>
    </citation>
    <scope>NUCLEOTIDE SEQUENCE [LARGE SCALE GENOMIC DNA]</scope>
    <source>
        <strain evidence="6">Tokyo 01</strain>
    </source>
</reference>
<dbReference type="PANTHER" id="PTHR11219">
    <property type="entry name" value="TENEURIN AND N-ACETYLGLUCOSAMINE-1-PHOSPHODIESTER ALPHA-N-ACETYLGLUCOSAMINIDASE"/>
    <property type="match status" value="1"/>
</dbReference>
<keyword evidence="3" id="KW-1015">Disulfide bond</keyword>
<dbReference type="NCBIfam" id="TIGR03696">
    <property type="entry name" value="Rhs_assc_core"/>
    <property type="match status" value="1"/>
</dbReference>
<feature type="domain" description="Teneurin-like YD-shell" evidence="4">
    <location>
        <begin position="8"/>
        <end position="76"/>
    </location>
</feature>
<dbReference type="EMBL" id="BEXT01000001">
    <property type="protein sequence ID" value="GBC59931.1"/>
    <property type="molecule type" value="Genomic_DNA"/>
</dbReference>
<keyword evidence="1" id="KW-0245">EGF-like domain</keyword>
<proteinExistence type="predicted"/>
<dbReference type="Proteomes" id="UP000288096">
    <property type="component" value="Unassembled WGS sequence"/>
</dbReference>
<reference evidence="6" key="1">
    <citation type="submission" date="2017-11" db="EMBL/GenBank/DDBJ databases">
        <authorList>
            <person name="Watanabe M."/>
            <person name="Kojima H."/>
        </authorList>
    </citation>
    <scope>NUCLEOTIDE SEQUENCE [LARGE SCALE GENOMIC DNA]</scope>
    <source>
        <strain evidence="6">Tokyo 01</strain>
    </source>
</reference>
<evidence type="ECO:0000256" key="2">
    <source>
        <dbReference type="ARBA" id="ARBA00022737"/>
    </source>
</evidence>
<name>A0A401FSI3_9BACT</name>
<dbReference type="OrthoDB" id="5458729at2"/>
<evidence type="ECO:0000259" key="4">
    <source>
        <dbReference type="Pfam" id="PF25023"/>
    </source>
</evidence>
<evidence type="ECO:0000313" key="5">
    <source>
        <dbReference type="EMBL" id="GBC59931.1"/>
    </source>
</evidence>
<dbReference type="InterPro" id="IPR022385">
    <property type="entry name" value="Rhs_assc_core"/>
</dbReference>
<protein>
    <recommendedName>
        <fullName evidence="4">Teneurin-like YD-shell domain-containing protein</fullName>
    </recommendedName>
</protein>
<sequence>MSAGQSYDQVGTLRAVTDASGNAVKRIRYDSFGNIVNADFKVPFGFAGGLYDEDTGLIRFGYRDYDPDTGRWTAKDPILFAGGDTDLYGYCVGDPVNWVDFSGLAGVGIQKPTTDGGKKRLHIHYGTESNPRRDGAIDRDGNLMHKNDKPPNNRQKKLIKKLYPNFFRPGVKFVQPLIIFQWQIDYANFLTDGYPADLNDYYLDDDGSLKYKGDACIY</sequence>
<dbReference type="AlphaFoldDB" id="A0A401FSI3"/>
<dbReference type="PANTHER" id="PTHR11219:SF69">
    <property type="entry name" value="TENEURIN-A"/>
    <property type="match status" value="1"/>
</dbReference>
<dbReference type="InterPro" id="IPR051216">
    <property type="entry name" value="Teneurin"/>
</dbReference>
<evidence type="ECO:0000313" key="6">
    <source>
        <dbReference type="Proteomes" id="UP000288096"/>
    </source>
</evidence>
<dbReference type="InterPro" id="IPR056823">
    <property type="entry name" value="TEN-like_YD-shell"/>
</dbReference>
<dbReference type="Pfam" id="PF25023">
    <property type="entry name" value="TEN_YD-shell"/>
    <property type="match status" value="1"/>
</dbReference>
<keyword evidence="6" id="KW-1185">Reference proteome</keyword>
<gene>
    <name evidence="5" type="ORF">DENIS_0873</name>
</gene>
<organism evidence="5 6">
    <name type="scientific">Desulfonema ishimotonii</name>
    <dbReference type="NCBI Taxonomy" id="45657"/>
    <lineage>
        <taxon>Bacteria</taxon>
        <taxon>Pseudomonadati</taxon>
        <taxon>Thermodesulfobacteriota</taxon>
        <taxon>Desulfobacteria</taxon>
        <taxon>Desulfobacterales</taxon>
        <taxon>Desulfococcaceae</taxon>
        <taxon>Desulfonema</taxon>
    </lineage>
</organism>
<dbReference type="Gene3D" id="2.180.10.10">
    <property type="entry name" value="RHS repeat-associated core"/>
    <property type="match status" value="1"/>
</dbReference>
<evidence type="ECO:0000256" key="1">
    <source>
        <dbReference type="ARBA" id="ARBA00022536"/>
    </source>
</evidence>